<dbReference type="InterPro" id="IPR000504">
    <property type="entry name" value="RRM_dom"/>
</dbReference>
<dbReference type="Gene3D" id="3.30.70.330">
    <property type="match status" value="1"/>
</dbReference>
<name>A0A9R1X1Y8_LACSA</name>
<gene>
    <name evidence="7" type="ORF">LSAT_V11C700342770</name>
</gene>
<dbReference type="InterPro" id="IPR035979">
    <property type="entry name" value="RBD_domain_sf"/>
</dbReference>
<dbReference type="InterPro" id="IPR050907">
    <property type="entry name" value="SRSF"/>
</dbReference>
<keyword evidence="2" id="KW-0747">Spliceosome</keyword>
<organism evidence="7 8">
    <name type="scientific">Lactuca sativa</name>
    <name type="common">Garden lettuce</name>
    <dbReference type="NCBI Taxonomy" id="4236"/>
    <lineage>
        <taxon>Eukaryota</taxon>
        <taxon>Viridiplantae</taxon>
        <taxon>Streptophyta</taxon>
        <taxon>Embryophyta</taxon>
        <taxon>Tracheophyta</taxon>
        <taxon>Spermatophyta</taxon>
        <taxon>Magnoliopsida</taxon>
        <taxon>eudicotyledons</taxon>
        <taxon>Gunneridae</taxon>
        <taxon>Pentapetalae</taxon>
        <taxon>asterids</taxon>
        <taxon>campanulids</taxon>
        <taxon>Asterales</taxon>
        <taxon>Asteraceae</taxon>
        <taxon>Cichorioideae</taxon>
        <taxon>Cichorieae</taxon>
        <taxon>Lactucinae</taxon>
        <taxon>Lactuca</taxon>
    </lineage>
</organism>
<dbReference type="GO" id="GO:0003723">
    <property type="term" value="F:RNA binding"/>
    <property type="evidence" value="ECO:0007669"/>
    <property type="project" value="UniProtKB-UniRule"/>
</dbReference>
<dbReference type="EMBL" id="NBSK02000007">
    <property type="protein sequence ID" value="KAJ0195369.1"/>
    <property type="molecule type" value="Genomic_DNA"/>
</dbReference>
<evidence type="ECO:0000256" key="2">
    <source>
        <dbReference type="ARBA" id="ARBA00022728"/>
    </source>
</evidence>
<feature type="compositionally biased region" description="Basic and acidic residues" evidence="5">
    <location>
        <begin position="8"/>
        <end position="23"/>
    </location>
</feature>
<dbReference type="GO" id="GO:0006397">
    <property type="term" value="P:mRNA processing"/>
    <property type="evidence" value="ECO:0007669"/>
    <property type="project" value="UniProtKB-KW"/>
</dbReference>
<evidence type="ECO:0000256" key="5">
    <source>
        <dbReference type="SAM" id="MobiDB-lite"/>
    </source>
</evidence>
<dbReference type="SMART" id="SM00360">
    <property type="entry name" value="RRM"/>
    <property type="match status" value="1"/>
</dbReference>
<reference evidence="7 8" key="1">
    <citation type="journal article" date="2017" name="Nat. Commun.">
        <title>Genome assembly with in vitro proximity ligation data and whole-genome triplication in lettuce.</title>
        <authorList>
            <person name="Reyes-Chin-Wo S."/>
            <person name="Wang Z."/>
            <person name="Yang X."/>
            <person name="Kozik A."/>
            <person name="Arikit S."/>
            <person name="Song C."/>
            <person name="Xia L."/>
            <person name="Froenicke L."/>
            <person name="Lavelle D.O."/>
            <person name="Truco M.J."/>
            <person name="Xia R."/>
            <person name="Zhu S."/>
            <person name="Xu C."/>
            <person name="Xu H."/>
            <person name="Xu X."/>
            <person name="Cox K."/>
            <person name="Korf I."/>
            <person name="Meyers B.C."/>
            <person name="Michelmore R.W."/>
        </authorList>
    </citation>
    <scope>NUCLEOTIDE SEQUENCE [LARGE SCALE GENOMIC DNA]</scope>
    <source>
        <strain evidence="8">cv. Salinas</strain>
        <tissue evidence="7">Seedlings</tissue>
    </source>
</reference>
<keyword evidence="8" id="KW-1185">Reference proteome</keyword>
<evidence type="ECO:0000256" key="4">
    <source>
        <dbReference type="PROSITE-ProRule" id="PRU00176"/>
    </source>
</evidence>
<dbReference type="PROSITE" id="PS50102">
    <property type="entry name" value="RRM"/>
    <property type="match status" value="1"/>
</dbReference>
<dbReference type="Pfam" id="PF00076">
    <property type="entry name" value="RRM_1"/>
    <property type="match status" value="1"/>
</dbReference>
<feature type="region of interest" description="Disordered" evidence="5">
    <location>
        <begin position="1"/>
        <end position="27"/>
    </location>
</feature>
<dbReference type="GO" id="GO:0008380">
    <property type="term" value="P:RNA splicing"/>
    <property type="evidence" value="ECO:0007669"/>
    <property type="project" value="UniProtKB-KW"/>
</dbReference>
<evidence type="ECO:0000259" key="6">
    <source>
        <dbReference type="PROSITE" id="PS50102"/>
    </source>
</evidence>
<dbReference type="GO" id="GO:0005681">
    <property type="term" value="C:spliceosomal complex"/>
    <property type="evidence" value="ECO:0007669"/>
    <property type="project" value="UniProtKB-KW"/>
</dbReference>
<dbReference type="SUPFAM" id="SSF54928">
    <property type="entry name" value="RNA-binding domain, RBD"/>
    <property type="match status" value="1"/>
</dbReference>
<feature type="domain" description="RRM" evidence="6">
    <location>
        <begin position="26"/>
        <end position="103"/>
    </location>
</feature>
<keyword evidence="4" id="KW-0694">RNA-binding</keyword>
<protein>
    <recommendedName>
        <fullName evidence="6">RRM domain-containing protein</fullName>
    </recommendedName>
</protein>
<accession>A0A9R1X1Y8</accession>
<evidence type="ECO:0000256" key="1">
    <source>
        <dbReference type="ARBA" id="ARBA00022664"/>
    </source>
</evidence>
<dbReference type="CDD" id="cd00590">
    <property type="entry name" value="RRM_SF"/>
    <property type="match status" value="1"/>
</dbReference>
<dbReference type="AlphaFoldDB" id="A0A9R1X1Y8"/>
<dbReference type="Proteomes" id="UP000235145">
    <property type="component" value="Unassembled WGS sequence"/>
</dbReference>
<dbReference type="InterPro" id="IPR012677">
    <property type="entry name" value="Nucleotide-bd_a/b_plait_sf"/>
</dbReference>
<dbReference type="PANTHER" id="PTHR23147">
    <property type="entry name" value="SERINE/ARGININE RICH SPLICING FACTOR"/>
    <property type="match status" value="1"/>
</dbReference>
<evidence type="ECO:0000313" key="8">
    <source>
        <dbReference type="Proteomes" id="UP000235145"/>
    </source>
</evidence>
<keyword evidence="1" id="KW-0507">mRNA processing</keyword>
<comment type="caution">
    <text evidence="7">The sequence shown here is derived from an EMBL/GenBank/DDBJ whole genome shotgun (WGS) entry which is preliminary data.</text>
</comment>
<proteinExistence type="predicted"/>
<keyword evidence="3" id="KW-0508">mRNA splicing</keyword>
<evidence type="ECO:0000256" key="3">
    <source>
        <dbReference type="ARBA" id="ARBA00023187"/>
    </source>
</evidence>
<sequence>MMDGGEWTEVRRRNPSDNRKENESESSYFVTNIPDRATKLEFRKIFSKFGRLSDVYFGGKKGVNGKCFGFIRFQGVEDTKEMESMLNGTKCRNNTLKINIAKHERKIPGQSRVRKFQWWLVEP</sequence>
<evidence type="ECO:0000313" key="7">
    <source>
        <dbReference type="EMBL" id="KAJ0195369.1"/>
    </source>
</evidence>